<proteinExistence type="predicted"/>
<evidence type="ECO:0000259" key="1">
    <source>
        <dbReference type="Pfam" id="PF03358"/>
    </source>
</evidence>
<dbReference type="InterPro" id="IPR005025">
    <property type="entry name" value="FMN_Rdtase-like_dom"/>
</dbReference>
<sequence length="178" mass="19887">MKKIVAFGASTSSTSINQKLAKWATTQLDGMEIRLLDLNDYEMPLFSVDKEKQLGIPAQAVQFKEELRSADGILISFAEHNGNFSTAFKNIFDWSSRIKEKMWLNKPMFLMATSPGQRGGQSVLDIAVKGFPHRGGQVVASFSLPSFEENFSIEQGIESENLRADFQIQLTKFQDAVS</sequence>
<gene>
    <name evidence="2" type="ORF">N6H18_03405</name>
</gene>
<dbReference type="Proteomes" id="UP001065174">
    <property type="component" value="Chromosome"/>
</dbReference>
<dbReference type="RefSeq" id="WP_262310433.1">
    <property type="nucleotide sequence ID" value="NZ_CP106679.1"/>
</dbReference>
<name>A0ABY6CR75_9BACT</name>
<dbReference type="InterPro" id="IPR029039">
    <property type="entry name" value="Flavoprotein-like_sf"/>
</dbReference>
<dbReference type="Gene3D" id="3.40.50.360">
    <property type="match status" value="1"/>
</dbReference>
<dbReference type="EMBL" id="CP106679">
    <property type="protein sequence ID" value="UXP33002.1"/>
    <property type="molecule type" value="Genomic_DNA"/>
</dbReference>
<organism evidence="2 3">
    <name type="scientific">Reichenbachiella agarivorans</name>
    <dbReference type="NCBI Taxonomy" id="2979464"/>
    <lineage>
        <taxon>Bacteria</taxon>
        <taxon>Pseudomonadati</taxon>
        <taxon>Bacteroidota</taxon>
        <taxon>Cytophagia</taxon>
        <taxon>Cytophagales</taxon>
        <taxon>Reichenbachiellaceae</taxon>
        <taxon>Reichenbachiella</taxon>
    </lineage>
</organism>
<dbReference type="InterPro" id="IPR050712">
    <property type="entry name" value="NAD(P)H-dep_reductase"/>
</dbReference>
<accession>A0ABY6CR75</accession>
<dbReference type="Pfam" id="PF03358">
    <property type="entry name" value="FMN_red"/>
    <property type="match status" value="1"/>
</dbReference>
<reference evidence="2" key="1">
    <citation type="submission" date="2022-09" db="EMBL/GenBank/DDBJ databases">
        <title>Comparative genomics and taxonomic characterization of three novel marine species of genus Reichenbachiella exhibiting antioxidant and polysaccharide degradation activities.</title>
        <authorList>
            <person name="Muhammad N."/>
            <person name="Lee Y.-J."/>
            <person name="Ko J."/>
            <person name="Kim S.-G."/>
        </authorList>
    </citation>
    <scope>NUCLEOTIDE SEQUENCE</scope>
    <source>
        <strain evidence="2">BKB1-1</strain>
    </source>
</reference>
<evidence type="ECO:0000313" key="2">
    <source>
        <dbReference type="EMBL" id="UXP33002.1"/>
    </source>
</evidence>
<protein>
    <submittedName>
        <fullName evidence="2">NAD(P)H-dependent oxidoreductase</fullName>
    </submittedName>
</protein>
<evidence type="ECO:0000313" key="3">
    <source>
        <dbReference type="Proteomes" id="UP001065174"/>
    </source>
</evidence>
<dbReference type="SUPFAM" id="SSF52218">
    <property type="entry name" value="Flavoproteins"/>
    <property type="match status" value="1"/>
</dbReference>
<dbReference type="PANTHER" id="PTHR30543:SF21">
    <property type="entry name" value="NAD(P)H-DEPENDENT FMN REDUCTASE LOT6"/>
    <property type="match status" value="1"/>
</dbReference>
<feature type="domain" description="NADPH-dependent FMN reductase-like" evidence="1">
    <location>
        <begin position="3"/>
        <end position="142"/>
    </location>
</feature>
<dbReference type="PANTHER" id="PTHR30543">
    <property type="entry name" value="CHROMATE REDUCTASE"/>
    <property type="match status" value="1"/>
</dbReference>
<keyword evidence="3" id="KW-1185">Reference proteome</keyword>